<organism evidence="1 2">
    <name type="scientific">Thermogutta terrifontis</name>
    <dbReference type="NCBI Taxonomy" id="1331910"/>
    <lineage>
        <taxon>Bacteria</taxon>
        <taxon>Pseudomonadati</taxon>
        <taxon>Planctomycetota</taxon>
        <taxon>Planctomycetia</taxon>
        <taxon>Pirellulales</taxon>
        <taxon>Thermoguttaceae</taxon>
        <taxon>Thermogutta</taxon>
    </lineage>
</organism>
<keyword evidence="2" id="KW-1185">Reference proteome</keyword>
<dbReference type="OrthoDB" id="292253at2"/>
<gene>
    <name evidence="1" type="ORF">THTE_2928</name>
</gene>
<evidence type="ECO:0000313" key="1">
    <source>
        <dbReference type="EMBL" id="ASV75530.1"/>
    </source>
</evidence>
<name>A0A286RHU0_9BACT</name>
<dbReference type="EMBL" id="CP018477">
    <property type="protein sequence ID" value="ASV75530.1"/>
    <property type="molecule type" value="Genomic_DNA"/>
</dbReference>
<proteinExistence type="predicted"/>
<evidence type="ECO:0000313" key="2">
    <source>
        <dbReference type="Proteomes" id="UP000215086"/>
    </source>
</evidence>
<protein>
    <submittedName>
        <fullName evidence="1">Uncharacterized protein</fullName>
    </submittedName>
</protein>
<dbReference type="PROSITE" id="PS51257">
    <property type="entry name" value="PROKAR_LIPOPROTEIN"/>
    <property type="match status" value="1"/>
</dbReference>
<dbReference type="KEGG" id="ttf:THTE_2928"/>
<dbReference type="AlphaFoldDB" id="A0A286RHU0"/>
<accession>A0A286RHU0</accession>
<dbReference type="RefSeq" id="WP_095415562.1">
    <property type="nucleotide sequence ID" value="NZ_CP018477.1"/>
</dbReference>
<dbReference type="Proteomes" id="UP000215086">
    <property type="component" value="Chromosome"/>
</dbReference>
<sequence length="80" mass="8603">MDGRKSRTMTAFLLLGAVSLGTLLLGAGCQVDVGGQTLPSPYYMKDDVQYFAPGPEFKLAREAAALQQAKAQQMQQAPVR</sequence>
<reference evidence="1 2" key="1">
    <citation type="journal article" name="Front. Microbiol.">
        <title>Sugar Metabolism of the First Thermophilic Planctomycete Thermogutta terrifontis: Comparative Genomic and Transcriptomic Approaches.</title>
        <authorList>
            <person name="Elcheninov A.G."/>
            <person name="Menzel P."/>
            <person name="Gudbergsdottir S.R."/>
            <person name="Slesarev A.I."/>
            <person name="Kadnikov V.V."/>
            <person name="Krogh A."/>
            <person name="Bonch-Osmolovskaya E.A."/>
            <person name="Peng X."/>
            <person name="Kublanov I.V."/>
        </authorList>
    </citation>
    <scope>NUCLEOTIDE SEQUENCE [LARGE SCALE GENOMIC DNA]</scope>
    <source>
        <strain evidence="1 2">R1</strain>
    </source>
</reference>